<reference evidence="2 3" key="1">
    <citation type="journal article" date="2023" name="J. Phycol.">
        <title>Chrysosporum ovalisporum is synonymous with the true-branching cyanobacterium Umezakia natans (Nostocales/Aphanizomenonaceae).</title>
        <authorList>
            <person name="McGregor G.B."/>
            <person name="Sendall B.C."/>
            <person name="Niiyama Y."/>
            <person name="Tuji A."/>
            <person name="Willis A."/>
        </authorList>
    </citation>
    <scope>NUCLEOTIDE SEQUENCE [LARGE SCALE GENOMIC DNA]</scope>
    <source>
        <strain evidence="2 3">FSS-62</strain>
    </source>
</reference>
<dbReference type="Pfam" id="PF00534">
    <property type="entry name" value="Glycos_transf_1"/>
    <property type="match status" value="1"/>
</dbReference>
<feature type="domain" description="Glycosyl transferase family 1" evidence="1">
    <location>
        <begin position="200"/>
        <end position="352"/>
    </location>
</feature>
<accession>A0AA43KGA8</accession>
<evidence type="ECO:0000313" key="2">
    <source>
        <dbReference type="EMBL" id="MDH6065471.1"/>
    </source>
</evidence>
<evidence type="ECO:0000259" key="1">
    <source>
        <dbReference type="Pfam" id="PF00534"/>
    </source>
</evidence>
<dbReference type="PANTHER" id="PTHR45947:SF3">
    <property type="entry name" value="SULFOQUINOVOSYL TRANSFERASE SQD2"/>
    <property type="match status" value="1"/>
</dbReference>
<dbReference type="InterPro" id="IPR050194">
    <property type="entry name" value="Glycosyltransferase_grp1"/>
</dbReference>
<comment type="caution">
    <text evidence="2">The sequence shown here is derived from an EMBL/GenBank/DDBJ whole genome shotgun (WGS) entry which is preliminary data.</text>
</comment>
<proteinExistence type="predicted"/>
<dbReference type="AlphaFoldDB" id="A0AA43KGA8"/>
<organism evidence="2 3">
    <name type="scientific">Umezakia ovalisporum FSS-62</name>
    <dbReference type="NCBI Taxonomy" id="2971776"/>
    <lineage>
        <taxon>Bacteria</taxon>
        <taxon>Bacillati</taxon>
        <taxon>Cyanobacteriota</taxon>
        <taxon>Cyanophyceae</taxon>
        <taxon>Nostocales</taxon>
        <taxon>Nodulariaceae</taxon>
        <taxon>Umezakia</taxon>
    </lineage>
</organism>
<dbReference type="PANTHER" id="PTHR45947">
    <property type="entry name" value="SULFOQUINOVOSYL TRANSFERASE SQD2"/>
    <property type="match status" value="1"/>
</dbReference>
<gene>
    <name evidence="2" type="ORF">NWP23_17275</name>
</gene>
<sequence length="392" mass="43654">MLAIVDTHPIQYRAPVYRQLSKELDIPITVIYGSDFSVVGYKDQEFGAKFAWDTDLLSGYSSKFLSSVKTGGSQCFEQVSAQGLAVALREVQPKAVLITGYNHRLYQAAFYQAWKSRVSILLRAETTDHAIQRSKIKSWLRDRTLSLIYQSCSHLLYIGENSQKHFQRLGVPDSKLVFSPYCIDTQPFELEAPAGRLLRNTTRKQLNITDTAKALLFSGKLSYRKGVDLILPAIQQLSPEIQKQLVVLFLGDGELKSQLQQQADSLPHTQVHFLGFQNQRQLSNYYHAADVLILPSRYSETWGLVVNEALHHGLPCIVSQAVGCAPDLVKPGVTGDIFVTDDVSSLAQTIENSLCLCQEPKFSEQCQLQVSHYSVDAAAAGIAKAYNFVCST</sequence>
<dbReference type="GO" id="GO:0016757">
    <property type="term" value="F:glycosyltransferase activity"/>
    <property type="evidence" value="ECO:0007669"/>
    <property type="project" value="InterPro"/>
</dbReference>
<name>A0AA43KGA8_9CYAN</name>
<dbReference type="RefSeq" id="WP_280701031.1">
    <property type="nucleotide sequence ID" value="NZ_JANQDL010000111.1"/>
</dbReference>
<dbReference type="CDD" id="cd03801">
    <property type="entry name" value="GT4_PimA-like"/>
    <property type="match status" value="1"/>
</dbReference>
<dbReference type="Proteomes" id="UP001159370">
    <property type="component" value="Unassembled WGS sequence"/>
</dbReference>
<evidence type="ECO:0000313" key="3">
    <source>
        <dbReference type="Proteomes" id="UP001159370"/>
    </source>
</evidence>
<dbReference type="InterPro" id="IPR001296">
    <property type="entry name" value="Glyco_trans_1"/>
</dbReference>
<dbReference type="SUPFAM" id="SSF53756">
    <property type="entry name" value="UDP-Glycosyltransferase/glycogen phosphorylase"/>
    <property type="match status" value="1"/>
</dbReference>
<protein>
    <submittedName>
        <fullName evidence="2">Glycosyltransferase family 4 protein</fullName>
    </submittedName>
</protein>
<dbReference type="Gene3D" id="3.40.50.2000">
    <property type="entry name" value="Glycogen Phosphorylase B"/>
    <property type="match status" value="2"/>
</dbReference>
<dbReference type="EMBL" id="JANQDL010000111">
    <property type="protein sequence ID" value="MDH6065471.1"/>
    <property type="molecule type" value="Genomic_DNA"/>
</dbReference>